<dbReference type="Pfam" id="PF00205">
    <property type="entry name" value="TPP_enzyme_M"/>
    <property type="match status" value="1"/>
</dbReference>
<evidence type="ECO:0000256" key="5">
    <source>
        <dbReference type="ARBA" id="ARBA00012691"/>
    </source>
</evidence>
<feature type="domain" description="Thiamine pyrophosphate enzyme central" evidence="10">
    <location>
        <begin position="198"/>
        <end position="332"/>
    </location>
</feature>
<protein>
    <recommendedName>
        <fullName evidence="5">2-oxoacid oxidoreductase (ferredoxin)</fullName>
        <ecNumber evidence="5">1.2.7.11</ecNumber>
    </recommendedName>
</protein>
<dbReference type="SUPFAM" id="SSF52518">
    <property type="entry name" value="Thiamin diphosphate-binding fold (THDP-binding)"/>
    <property type="match status" value="2"/>
</dbReference>
<dbReference type="Pfam" id="PF02776">
    <property type="entry name" value="TPP_enzyme_N"/>
    <property type="match status" value="1"/>
</dbReference>
<dbReference type="RefSeq" id="WP_015232474.1">
    <property type="nucleotide sequence ID" value="NC_019791.1"/>
</dbReference>
<evidence type="ECO:0000256" key="2">
    <source>
        <dbReference type="ARBA" id="ARBA00001964"/>
    </source>
</evidence>
<evidence type="ECO:0000259" key="12">
    <source>
        <dbReference type="Pfam" id="PF02776"/>
    </source>
</evidence>
<dbReference type="InterPro" id="IPR012000">
    <property type="entry name" value="Thiamin_PyroP_enz_cen_dom"/>
</dbReference>
<evidence type="ECO:0000313" key="13">
    <source>
        <dbReference type="EMBL" id="AFZ70577.1"/>
    </source>
</evidence>
<dbReference type="InterPro" id="IPR029061">
    <property type="entry name" value="THDP-binding"/>
</dbReference>
<dbReference type="PROSITE" id="PS00187">
    <property type="entry name" value="TPP_ENZYMES"/>
    <property type="match status" value="1"/>
</dbReference>
<keyword evidence="7 9" id="KW-0786">Thiamine pyrophosphate</keyword>
<dbReference type="KEGG" id="clg:Calag_0836"/>
<sequence>MVKITGGELIKRILVNEGVKYVFGVPGDQLYPLLDAFYNDDKIKFITFHHEAAAAHAADGYARITNMPGVVIATVGPGAANLIGGVYPAFAEGIPMIIITAQNQSWKSYPDHGSMQALDQINLLKPITKWNAYISHWNRIPELLQWAFRKALTGRPGPVHLDVAVDVLYQTGDENDVYLLKPENYRSIRGPAGDPNLIDEAARILAKAKMPLIHLGGGVLRSNATEEAIKLIDYLKAIVTTSIGGRGSIPEDYPSLLLPSLPGALAAQSEADVALIAGSRLGDLDYWGKPPAWGDFRQQKTIHIDITGDDIGLNRPVDIGIVGDLKVVLSQLLDAVKKYTSPKKEYPEKLAEYKKSEIEYLKGMEDLSYSNSIPIHPLRVVREVREFFPKDSISVIDGGNTTVWASYLNKIYVPRTYLSSASGDSGHLGSGISYGIAAKLANPDKQVYVITGDGAFGFHIAELETVCRENLKITFIVLNDSSWGMIKSGQTLYYSKRYVGVEFSDIRYDLIAEAMGCHGEYVTRPEEIRKALERSISYEKSSVINVVIDKNAIPPHFEILAGIWLEGVEIPS</sequence>
<keyword evidence="13" id="KW-0436">Ligase</keyword>
<dbReference type="GO" id="GO:0019164">
    <property type="term" value="F:pyruvate synthase activity"/>
    <property type="evidence" value="ECO:0007669"/>
    <property type="project" value="UniProtKB-ARBA"/>
</dbReference>
<dbReference type="OrthoDB" id="6837at2157"/>
<dbReference type="GO" id="GO:0009099">
    <property type="term" value="P:L-valine biosynthetic process"/>
    <property type="evidence" value="ECO:0007669"/>
    <property type="project" value="TreeGrafter"/>
</dbReference>
<keyword evidence="6" id="KW-0479">Metal-binding</keyword>
<evidence type="ECO:0000256" key="7">
    <source>
        <dbReference type="ARBA" id="ARBA00023052"/>
    </source>
</evidence>
<comment type="subunit">
    <text evidence="4">Heterodimer composed of an alpha and a beta subunit.</text>
</comment>
<evidence type="ECO:0000259" key="10">
    <source>
        <dbReference type="Pfam" id="PF00205"/>
    </source>
</evidence>
<dbReference type="CDD" id="cd02004">
    <property type="entry name" value="TPP_BZL_OCoD_HPCL"/>
    <property type="match status" value="1"/>
</dbReference>
<dbReference type="InterPro" id="IPR045229">
    <property type="entry name" value="TPP_enz"/>
</dbReference>
<dbReference type="HOGENOM" id="CLU_013748_3_1_2"/>
<dbReference type="Proteomes" id="UP000010469">
    <property type="component" value="Chromosome"/>
</dbReference>
<dbReference type="STRING" id="1056495.Calag_0836"/>
<dbReference type="Gene3D" id="3.40.50.1220">
    <property type="entry name" value="TPP-binding domain"/>
    <property type="match status" value="1"/>
</dbReference>
<dbReference type="GO" id="GO:0005948">
    <property type="term" value="C:acetolactate synthase complex"/>
    <property type="evidence" value="ECO:0007669"/>
    <property type="project" value="TreeGrafter"/>
</dbReference>
<dbReference type="InterPro" id="IPR029035">
    <property type="entry name" value="DHS-like_NAD/FAD-binding_dom"/>
</dbReference>
<feature type="domain" description="Thiamine pyrophosphate enzyme N-terminal TPP-binding" evidence="12">
    <location>
        <begin position="5"/>
        <end position="122"/>
    </location>
</feature>
<dbReference type="GO" id="GO:0030976">
    <property type="term" value="F:thiamine pyrophosphate binding"/>
    <property type="evidence" value="ECO:0007669"/>
    <property type="project" value="InterPro"/>
</dbReference>
<dbReference type="InParanoid" id="L0ABS2"/>
<evidence type="ECO:0000256" key="4">
    <source>
        <dbReference type="ARBA" id="ARBA00011631"/>
    </source>
</evidence>
<dbReference type="GeneID" id="14212096"/>
<dbReference type="GO" id="GO:0050660">
    <property type="term" value="F:flavin adenine dinucleotide binding"/>
    <property type="evidence" value="ECO:0007669"/>
    <property type="project" value="TreeGrafter"/>
</dbReference>
<gene>
    <name evidence="13" type="ordered locus">Calag_0836</name>
</gene>
<dbReference type="EMBL" id="CP003378">
    <property type="protein sequence ID" value="AFZ70577.1"/>
    <property type="molecule type" value="Genomic_DNA"/>
</dbReference>
<dbReference type="InterPro" id="IPR000399">
    <property type="entry name" value="TPP-bd_CS"/>
</dbReference>
<comment type="catalytic activity">
    <reaction evidence="8">
        <text>a 2-oxocarboxylate + 2 oxidized [2Fe-2S]-[ferredoxin] + CoA = an acyl-CoA + 2 reduced [2Fe-2S]-[ferredoxin] + CO2 + H(+)</text>
        <dbReference type="Rhea" id="RHEA:42316"/>
        <dbReference type="Rhea" id="RHEA-COMP:10000"/>
        <dbReference type="Rhea" id="RHEA-COMP:10001"/>
        <dbReference type="ChEBI" id="CHEBI:15378"/>
        <dbReference type="ChEBI" id="CHEBI:16526"/>
        <dbReference type="ChEBI" id="CHEBI:33737"/>
        <dbReference type="ChEBI" id="CHEBI:33738"/>
        <dbReference type="ChEBI" id="CHEBI:35179"/>
        <dbReference type="ChEBI" id="CHEBI:57287"/>
        <dbReference type="ChEBI" id="CHEBI:58342"/>
        <dbReference type="EC" id="1.2.7.11"/>
    </reaction>
</comment>
<dbReference type="AlphaFoldDB" id="L0ABS2"/>
<proteinExistence type="inferred from homology"/>
<dbReference type="FunFam" id="3.40.50.970:FF:000007">
    <property type="entry name" value="Acetolactate synthase"/>
    <property type="match status" value="1"/>
</dbReference>
<dbReference type="GO" id="GO:0000287">
    <property type="term" value="F:magnesium ion binding"/>
    <property type="evidence" value="ECO:0007669"/>
    <property type="project" value="InterPro"/>
</dbReference>
<comment type="cofactor">
    <cofactor evidence="1">
        <name>Mg(2+)</name>
        <dbReference type="ChEBI" id="CHEBI:18420"/>
    </cofactor>
</comment>
<dbReference type="InterPro" id="IPR011766">
    <property type="entry name" value="TPP_enzyme_TPP-bd"/>
</dbReference>
<evidence type="ECO:0000256" key="1">
    <source>
        <dbReference type="ARBA" id="ARBA00001946"/>
    </source>
</evidence>
<evidence type="ECO:0000256" key="3">
    <source>
        <dbReference type="ARBA" id="ARBA00007812"/>
    </source>
</evidence>
<dbReference type="Pfam" id="PF02775">
    <property type="entry name" value="TPP_enzyme_C"/>
    <property type="match status" value="1"/>
</dbReference>
<dbReference type="GO" id="GO:0003984">
    <property type="term" value="F:acetolactate synthase activity"/>
    <property type="evidence" value="ECO:0007669"/>
    <property type="project" value="TreeGrafter"/>
</dbReference>
<dbReference type="EC" id="1.2.7.11" evidence="5"/>
<dbReference type="eggNOG" id="arCOG01998">
    <property type="taxonomic scope" value="Archaea"/>
</dbReference>
<evidence type="ECO:0000256" key="6">
    <source>
        <dbReference type="ARBA" id="ARBA00022723"/>
    </source>
</evidence>
<keyword evidence="14" id="KW-1185">Reference proteome</keyword>
<dbReference type="GO" id="GO:0009097">
    <property type="term" value="P:isoleucine biosynthetic process"/>
    <property type="evidence" value="ECO:0007669"/>
    <property type="project" value="TreeGrafter"/>
</dbReference>
<dbReference type="CDD" id="cd07035">
    <property type="entry name" value="TPP_PYR_POX_like"/>
    <property type="match status" value="1"/>
</dbReference>
<organism evidence="13 14">
    <name type="scientific">Caldisphaera lagunensis (strain DSM 15908 / JCM 11604 / ANMR 0165 / IC-154)</name>
    <dbReference type="NCBI Taxonomy" id="1056495"/>
    <lineage>
        <taxon>Archaea</taxon>
        <taxon>Thermoproteota</taxon>
        <taxon>Thermoprotei</taxon>
        <taxon>Acidilobales</taxon>
        <taxon>Caldisphaeraceae</taxon>
        <taxon>Caldisphaera</taxon>
    </lineage>
</organism>
<evidence type="ECO:0000259" key="11">
    <source>
        <dbReference type="Pfam" id="PF02775"/>
    </source>
</evidence>
<evidence type="ECO:0000313" key="14">
    <source>
        <dbReference type="Proteomes" id="UP000010469"/>
    </source>
</evidence>
<name>L0ABS2_CALLD</name>
<dbReference type="SUPFAM" id="SSF52467">
    <property type="entry name" value="DHS-like NAD/FAD-binding domain"/>
    <property type="match status" value="1"/>
</dbReference>
<comment type="similarity">
    <text evidence="3 9">Belongs to the TPP enzyme family.</text>
</comment>
<evidence type="ECO:0000256" key="9">
    <source>
        <dbReference type="RuleBase" id="RU362132"/>
    </source>
</evidence>
<feature type="domain" description="Thiamine pyrophosphate enzyme TPP-binding" evidence="11">
    <location>
        <begin position="397"/>
        <end position="546"/>
    </location>
</feature>
<comment type="cofactor">
    <cofactor evidence="2">
        <name>thiamine diphosphate</name>
        <dbReference type="ChEBI" id="CHEBI:58937"/>
    </cofactor>
</comment>
<dbReference type="GO" id="GO:0016874">
    <property type="term" value="F:ligase activity"/>
    <property type="evidence" value="ECO:0007669"/>
    <property type="project" value="UniProtKB-KW"/>
</dbReference>
<accession>L0ABS2</accession>
<dbReference type="GO" id="GO:0018491">
    <property type="term" value="F:2-oxobutyrate synthase activity"/>
    <property type="evidence" value="ECO:0007669"/>
    <property type="project" value="UniProtKB-ARBA"/>
</dbReference>
<evidence type="ECO:0000256" key="8">
    <source>
        <dbReference type="ARBA" id="ARBA00048893"/>
    </source>
</evidence>
<dbReference type="PROSITE" id="PS50007">
    <property type="entry name" value="PIPLC_X_DOMAIN"/>
    <property type="match status" value="1"/>
</dbReference>
<dbReference type="PANTHER" id="PTHR18968:SF166">
    <property type="entry name" value="2-HYDROXYACYL-COA LYASE 2"/>
    <property type="match status" value="1"/>
</dbReference>
<dbReference type="InterPro" id="IPR012001">
    <property type="entry name" value="Thiamin_PyroP_enz_TPP-bd_dom"/>
</dbReference>
<dbReference type="PANTHER" id="PTHR18968">
    <property type="entry name" value="THIAMINE PYROPHOSPHATE ENZYMES"/>
    <property type="match status" value="1"/>
</dbReference>
<dbReference type="Gene3D" id="3.40.50.970">
    <property type="match status" value="2"/>
</dbReference>
<reference evidence="14" key="1">
    <citation type="submission" date="2012-03" db="EMBL/GenBank/DDBJ databases">
        <title>Complete genome of Caldisphaera lagunensis DSM 15908.</title>
        <authorList>
            <person name="Lucas S."/>
            <person name="Copeland A."/>
            <person name="Lapidus A."/>
            <person name="Glavina del Rio T."/>
            <person name="Dalin E."/>
            <person name="Tice H."/>
            <person name="Bruce D."/>
            <person name="Goodwin L."/>
            <person name="Pitluck S."/>
            <person name="Peters L."/>
            <person name="Mikhailova N."/>
            <person name="Teshima H."/>
            <person name="Kyrpides N."/>
            <person name="Mavromatis K."/>
            <person name="Ivanova N."/>
            <person name="Brettin T."/>
            <person name="Detter J.C."/>
            <person name="Han C."/>
            <person name="Larimer F."/>
            <person name="Land M."/>
            <person name="Hauser L."/>
            <person name="Markowitz V."/>
            <person name="Cheng J.-F."/>
            <person name="Hugenholtz P."/>
            <person name="Woyke T."/>
            <person name="Wu D."/>
            <person name="Spring S."/>
            <person name="Schroeder M."/>
            <person name="Brambilla E."/>
            <person name="Klenk H.-P."/>
            <person name="Eisen J.A."/>
        </authorList>
    </citation>
    <scope>NUCLEOTIDE SEQUENCE [LARGE SCALE GENOMIC DNA]</scope>
    <source>
        <strain evidence="14">DSM 15908 / JCM 11604 / IC-154</strain>
    </source>
</reference>